<protein>
    <submittedName>
        <fullName evidence="2">Uncharacterized protein</fullName>
    </submittedName>
</protein>
<gene>
    <name evidence="2" type="ORF">Afe05nite_25630</name>
</gene>
<reference evidence="2" key="1">
    <citation type="submission" date="2021-01" db="EMBL/GenBank/DDBJ databases">
        <title>Whole genome shotgun sequence of Actinoplanes ferrugineus NBRC 15555.</title>
        <authorList>
            <person name="Komaki H."/>
            <person name="Tamura T."/>
        </authorList>
    </citation>
    <scope>NUCLEOTIDE SEQUENCE</scope>
    <source>
        <strain evidence="2">NBRC 15555</strain>
    </source>
</reference>
<evidence type="ECO:0000256" key="1">
    <source>
        <dbReference type="SAM" id="Phobius"/>
    </source>
</evidence>
<dbReference type="Proteomes" id="UP000598174">
    <property type="component" value="Unassembled WGS sequence"/>
</dbReference>
<accession>A0A919J0K8</accession>
<name>A0A919J0K8_9ACTN</name>
<dbReference type="AlphaFoldDB" id="A0A919J0K8"/>
<evidence type="ECO:0000313" key="2">
    <source>
        <dbReference type="EMBL" id="GIE10723.1"/>
    </source>
</evidence>
<evidence type="ECO:0000313" key="3">
    <source>
        <dbReference type="Proteomes" id="UP000598174"/>
    </source>
</evidence>
<keyword evidence="1" id="KW-0812">Transmembrane</keyword>
<comment type="caution">
    <text evidence="2">The sequence shown here is derived from an EMBL/GenBank/DDBJ whole genome shotgun (WGS) entry which is preliminary data.</text>
</comment>
<feature type="transmembrane region" description="Helical" evidence="1">
    <location>
        <begin position="43"/>
        <end position="61"/>
    </location>
</feature>
<organism evidence="2 3">
    <name type="scientific">Paractinoplanes ferrugineus</name>
    <dbReference type="NCBI Taxonomy" id="113564"/>
    <lineage>
        <taxon>Bacteria</taxon>
        <taxon>Bacillati</taxon>
        <taxon>Actinomycetota</taxon>
        <taxon>Actinomycetes</taxon>
        <taxon>Micromonosporales</taxon>
        <taxon>Micromonosporaceae</taxon>
        <taxon>Paractinoplanes</taxon>
    </lineage>
</organism>
<dbReference type="EMBL" id="BOMM01000017">
    <property type="protein sequence ID" value="GIE10723.1"/>
    <property type="molecule type" value="Genomic_DNA"/>
</dbReference>
<sequence>MTGNWIPEVGVTPLPRGWQAVRRFDRETGEPVILMRMRPLRRWVLATAAAGGVALLFWWFYALRDTGSDGRGFFVIGTIMAASGAIGTIVTALTQDGFTVTPGRLRCGRVWVAGGNWRGGPADAAELVLQRRELDNITKLHLYATHRGGGSDEIFADDEDGRIALPFADWLSAVAHIPVRSE</sequence>
<keyword evidence="1" id="KW-1133">Transmembrane helix</keyword>
<feature type="transmembrane region" description="Helical" evidence="1">
    <location>
        <begin position="73"/>
        <end position="94"/>
    </location>
</feature>
<proteinExistence type="predicted"/>
<keyword evidence="1" id="KW-0472">Membrane</keyword>
<keyword evidence="3" id="KW-1185">Reference proteome</keyword>